<dbReference type="AlphaFoldDB" id="G4SWM5"/>
<dbReference type="Gene3D" id="3.40.50.720">
    <property type="entry name" value="NAD(P)-binding Rossmann-like Domain"/>
    <property type="match status" value="1"/>
</dbReference>
<evidence type="ECO:0000313" key="2">
    <source>
        <dbReference type="Proteomes" id="UP000008315"/>
    </source>
</evidence>
<dbReference type="PANTHER" id="PTHR43431">
    <property type="entry name" value="OXIDOREDUCTASE, SHORT CHAIN DEHYDROGENASE/REDUCTASE FAMILY (AFU_ORTHOLOGUE AFUA_5G14000)"/>
    <property type="match status" value="1"/>
</dbReference>
<dbReference type="PANTHER" id="PTHR43431:SF7">
    <property type="entry name" value="OXIDOREDUCTASE, SHORT CHAIN DEHYDROGENASE_REDUCTASE FAMILY (AFU_ORTHOLOGUE AFUA_5G14000)"/>
    <property type="match status" value="1"/>
</dbReference>
<dbReference type="STRING" id="1091494.MEALZ_3593"/>
<gene>
    <name evidence="1" type="ordered locus">MEALZ_3593</name>
</gene>
<keyword evidence="2" id="KW-1185">Reference proteome</keyword>
<proteinExistence type="predicted"/>
<dbReference type="SUPFAM" id="SSF51735">
    <property type="entry name" value="NAD(P)-binding Rossmann-fold domains"/>
    <property type="match status" value="1"/>
</dbReference>
<dbReference type="Proteomes" id="UP000008315">
    <property type="component" value="Chromosome"/>
</dbReference>
<evidence type="ECO:0000313" key="1">
    <source>
        <dbReference type="EMBL" id="CCE25251.1"/>
    </source>
</evidence>
<dbReference type="EMBL" id="FO082060">
    <property type="protein sequence ID" value="CCE25251.1"/>
    <property type="molecule type" value="Genomic_DNA"/>
</dbReference>
<reference evidence="2" key="1">
    <citation type="journal article" date="2012" name="J. Bacteriol.">
        <title>Genome sequence of the haloalkaliphilic methanotrophic bacterium Methylomicrobium alcaliphilum 20Z.</title>
        <authorList>
            <person name="Vuilleumier S."/>
            <person name="Khmelenina V.N."/>
            <person name="Bringel F."/>
            <person name="Reshetnikov A.S."/>
            <person name="Lajus A."/>
            <person name="Mangenot S."/>
            <person name="Rouy Z."/>
            <person name="Op den Camp H.J."/>
            <person name="Jetten M.S."/>
            <person name="Dispirito A.A."/>
            <person name="Dunfield P."/>
            <person name="Klotz M.G."/>
            <person name="Semrau J.D."/>
            <person name="Stein L.Y."/>
            <person name="Barbe V."/>
            <person name="Medigue C."/>
            <person name="Trotsenko Y.A."/>
            <person name="Kalyuzhnaya M.G."/>
        </authorList>
    </citation>
    <scope>NUCLEOTIDE SEQUENCE [LARGE SCALE GENOMIC DNA]</scope>
    <source>
        <strain evidence="2">DSM 19304 / NCIMB 14124 / VKM B-2133 / 20Z</strain>
    </source>
</reference>
<accession>G4SWM5</accession>
<dbReference type="PATRIC" id="fig|271065.3.peg.3708"/>
<dbReference type="KEGG" id="mah:MEALZ_3593"/>
<dbReference type="HOGENOM" id="CLU_3009062_0_0_6"/>
<dbReference type="InterPro" id="IPR036291">
    <property type="entry name" value="NAD(P)-bd_dom_sf"/>
</dbReference>
<protein>
    <submittedName>
        <fullName evidence="1">Uncharacterized protein</fullName>
    </submittedName>
</protein>
<organism evidence="1 2">
    <name type="scientific">Methylotuvimicrobium alcaliphilum (strain DSM 19304 / NCIMB 14124 / VKM B-2133 / 20Z)</name>
    <name type="common">Methylomicrobium alcaliphilum</name>
    <dbReference type="NCBI Taxonomy" id="1091494"/>
    <lineage>
        <taxon>Bacteria</taxon>
        <taxon>Pseudomonadati</taxon>
        <taxon>Pseudomonadota</taxon>
        <taxon>Gammaproteobacteria</taxon>
        <taxon>Methylococcales</taxon>
        <taxon>Methylococcaceae</taxon>
        <taxon>Methylotuvimicrobium</taxon>
    </lineage>
</organism>
<name>G4SWM5_META2</name>
<sequence length="56" mass="6000">MTAKLFGWILFGKEAAPLMLERGKGKLLFTGATASLRAKPTFTAFASAKAGLRIRS</sequence>